<keyword evidence="1" id="KW-1133">Transmembrane helix</keyword>
<feature type="transmembrane region" description="Helical" evidence="1">
    <location>
        <begin position="77"/>
        <end position="102"/>
    </location>
</feature>
<gene>
    <name evidence="2" type="ORF">C3F09_05000</name>
</gene>
<organism evidence="2 3">
    <name type="scientific">candidate division GN15 bacterium</name>
    <dbReference type="NCBI Taxonomy" id="2072418"/>
    <lineage>
        <taxon>Bacteria</taxon>
        <taxon>candidate division GN15</taxon>
    </lineage>
</organism>
<dbReference type="PANTHER" id="PTHR37692:SF1">
    <property type="entry name" value="DUF420 DOMAIN-CONTAINING PROTEIN"/>
    <property type="match status" value="1"/>
</dbReference>
<keyword evidence="1" id="KW-0472">Membrane</keyword>
<keyword evidence="1" id="KW-0812">Transmembrane</keyword>
<dbReference type="Pfam" id="PF04238">
    <property type="entry name" value="DUF420"/>
    <property type="match status" value="1"/>
</dbReference>
<feature type="transmembrane region" description="Helical" evidence="1">
    <location>
        <begin position="114"/>
        <end position="134"/>
    </location>
</feature>
<protein>
    <submittedName>
        <fullName evidence="2">DUF420 domain-containing protein</fullName>
    </submittedName>
</protein>
<accession>A0A855X212</accession>
<comment type="caution">
    <text evidence="2">The sequence shown here is derived from an EMBL/GenBank/DDBJ whole genome shotgun (WGS) entry which is preliminary data.</text>
</comment>
<dbReference type="Proteomes" id="UP000250918">
    <property type="component" value="Unassembled WGS sequence"/>
</dbReference>
<dbReference type="AlphaFoldDB" id="A0A855X212"/>
<feature type="transmembrane region" description="Helical" evidence="1">
    <location>
        <begin position="6"/>
        <end position="27"/>
    </location>
</feature>
<reference evidence="2 3" key="1">
    <citation type="journal article" date="2018" name="ISME J.">
        <title>A methanotrophic archaeon couples anaerobic oxidation of methane to Fe(III) reduction.</title>
        <authorList>
            <person name="Cai C."/>
            <person name="Leu A.O."/>
            <person name="Xie G.J."/>
            <person name="Guo J."/>
            <person name="Feng Y."/>
            <person name="Zhao J.X."/>
            <person name="Tyson G.W."/>
            <person name="Yuan Z."/>
            <person name="Hu S."/>
        </authorList>
    </citation>
    <scope>NUCLEOTIDE SEQUENCE [LARGE SCALE GENOMIC DNA]</scope>
    <source>
        <strain evidence="2">FeB_12</strain>
    </source>
</reference>
<evidence type="ECO:0000313" key="3">
    <source>
        <dbReference type="Proteomes" id="UP000250918"/>
    </source>
</evidence>
<evidence type="ECO:0000313" key="2">
    <source>
        <dbReference type="EMBL" id="PWB73666.1"/>
    </source>
</evidence>
<evidence type="ECO:0000256" key="1">
    <source>
        <dbReference type="SAM" id="Phobius"/>
    </source>
</evidence>
<name>A0A855X212_9BACT</name>
<sequence>MNWSLLATVNAFLNMLSAALLLAGYVNIKRGNRARHKQFMLMALCSSALFLTSYLLYHAKVGSVPYPRHDWTRVLYFAILIPHSLLAAVMVPFIVLAVWYAYKETFDRHTRITRILWPVWMFVSVSGVAVYFMLYHL</sequence>
<proteinExistence type="predicted"/>
<dbReference type="PANTHER" id="PTHR37692">
    <property type="entry name" value="HYPOTHETICAL MEMBRANE SPANNING PROTEIN"/>
    <property type="match status" value="1"/>
</dbReference>
<feature type="transmembrane region" description="Helical" evidence="1">
    <location>
        <begin position="39"/>
        <end position="57"/>
    </location>
</feature>
<dbReference type="InterPro" id="IPR007352">
    <property type="entry name" value="DUF420"/>
</dbReference>
<dbReference type="EMBL" id="PQAP01000050">
    <property type="protein sequence ID" value="PWB73666.1"/>
    <property type="molecule type" value="Genomic_DNA"/>
</dbReference>